<dbReference type="SUPFAM" id="SSF81324">
    <property type="entry name" value="Voltage-gated potassium channels"/>
    <property type="match status" value="1"/>
</dbReference>
<keyword evidence="22" id="KW-1185">Reference proteome</keyword>
<dbReference type="ExpressionAtlas" id="A0A3Q0KPB7">
    <property type="expression patterns" value="baseline"/>
</dbReference>
<evidence type="ECO:0000313" key="23">
    <source>
        <dbReference type="WBParaSite" id="Smp_147430.1"/>
    </source>
</evidence>
<feature type="site" description="Crucial to convey clamshell closure to channel opening" evidence="16">
    <location>
        <position position="672"/>
    </location>
</feature>
<evidence type="ECO:0000256" key="14">
    <source>
        <dbReference type="ARBA" id="ARBA00034104"/>
    </source>
</evidence>
<dbReference type="InterPro" id="IPR019594">
    <property type="entry name" value="Glu/Gly-bd"/>
</dbReference>
<evidence type="ECO:0000256" key="3">
    <source>
        <dbReference type="ARBA" id="ARBA00022692"/>
    </source>
</evidence>
<dbReference type="GO" id="GO:0015276">
    <property type="term" value="F:ligand-gated monoatomic ion channel activity"/>
    <property type="evidence" value="ECO:0007669"/>
    <property type="project" value="InterPro"/>
</dbReference>
<evidence type="ECO:0000256" key="12">
    <source>
        <dbReference type="ARBA" id="ARBA00023286"/>
    </source>
</evidence>
<dbReference type="WBParaSite" id="Smp_147430.2">
    <property type="protein sequence ID" value="Smp_147430.2"/>
    <property type="gene ID" value="Smp_147430"/>
</dbReference>
<feature type="site" description="Interaction with the cone snail toxin Con-ikot-ikot" evidence="16">
    <location>
        <position position="787"/>
    </location>
</feature>
<dbReference type="SUPFAM" id="SSF53822">
    <property type="entry name" value="Periplasmic binding protein-like I"/>
    <property type="match status" value="1"/>
</dbReference>
<evidence type="ECO:0000256" key="18">
    <source>
        <dbReference type="SAM" id="MobiDB-lite"/>
    </source>
</evidence>
<feature type="binding site" evidence="15">
    <location>
        <position position="741"/>
    </location>
    <ligand>
        <name>L-glutamate</name>
        <dbReference type="ChEBI" id="CHEBI:29985"/>
    </ligand>
</feature>
<dbReference type="FunCoup" id="A0A3Q0KPB7">
    <property type="interactions" value="100"/>
</dbReference>
<keyword evidence="11" id="KW-0628">Postsynaptic cell membrane</keyword>
<keyword evidence="13" id="KW-0407">Ion channel</keyword>
<feature type="region of interest" description="Disordered" evidence="18">
    <location>
        <begin position="953"/>
        <end position="976"/>
    </location>
</feature>
<dbReference type="AlphaFoldDB" id="A0A3Q0KPB7"/>
<dbReference type="InParanoid" id="A0A3Q0KPB7"/>
<organism evidence="22 23">
    <name type="scientific">Schistosoma mansoni</name>
    <name type="common">Blood fluke</name>
    <dbReference type="NCBI Taxonomy" id="6183"/>
    <lineage>
        <taxon>Eukaryota</taxon>
        <taxon>Metazoa</taxon>
        <taxon>Spiralia</taxon>
        <taxon>Lophotrochozoa</taxon>
        <taxon>Platyhelminthes</taxon>
        <taxon>Trematoda</taxon>
        <taxon>Digenea</taxon>
        <taxon>Strigeidida</taxon>
        <taxon>Schistosomatoidea</taxon>
        <taxon>Schistosomatidae</taxon>
        <taxon>Schistosoma</taxon>
    </lineage>
</organism>
<dbReference type="Gene3D" id="3.40.50.2300">
    <property type="match status" value="2"/>
</dbReference>
<name>A0A3Q0KPB7_SCHMA</name>
<evidence type="ECO:0000256" key="2">
    <source>
        <dbReference type="ARBA" id="ARBA00022475"/>
    </source>
</evidence>
<feature type="transmembrane region" description="Helical" evidence="19">
    <location>
        <begin position="567"/>
        <end position="586"/>
    </location>
</feature>
<evidence type="ECO:0000313" key="22">
    <source>
        <dbReference type="Proteomes" id="UP000008854"/>
    </source>
</evidence>
<protein>
    <submittedName>
        <fullName evidence="23 24">Putative glutamate receptor, kainate</fullName>
    </submittedName>
</protein>
<dbReference type="PANTHER" id="PTHR18966">
    <property type="entry name" value="IONOTROPIC GLUTAMATE RECEPTOR"/>
    <property type="match status" value="1"/>
</dbReference>
<feature type="binding site" evidence="15">
    <location>
        <position position="527"/>
    </location>
    <ligand>
        <name>L-glutamate</name>
        <dbReference type="ChEBI" id="CHEBI:29985"/>
    </ligand>
</feature>
<feature type="disulfide bond" evidence="17">
    <location>
        <begin position="753"/>
        <end position="811"/>
    </location>
</feature>
<dbReference type="InterPro" id="IPR028082">
    <property type="entry name" value="Peripla_BP_I"/>
</dbReference>
<keyword evidence="1" id="KW-0813">Transport</keyword>
<evidence type="ECO:0000256" key="5">
    <source>
        <dbReference type="ARBA" id="ARBA00022989"/>
    </source>
</evidence>
<dbReference type="GO" id="GO:0038023">
    <property type="term" value="F:signaling receptor activity"/>
    <property type="evidence" value="ECO:0007669"/>
    <property type="project" value="InterPro"/>
</dbReference>
<evidence type="ECO:0000256" key="9">
    <source>
        <dbReference type="ARBA" id="ARBA00023170"/>
    </source>
</evidence>
<evidence type="ECO:0000256" key="4">
    <source>
        <dbReference type="ARBA" id="ARBA00022729"/>
    </source>
</evidence>
<dbReference type="InterPro" id="IPR001828">
    <property type="entry name" value="ANF_lig-bd_rcpt"/>
</dbReference>
<dbReference type="InterPro" id="IPR001508">
    <property type="entry name" value="Iono_Glu_rcpt_met"/>
</dbReference>
<evidence type="ECO:0000256" key="6">
    <source>
        <dbReference type="ARBA" id="ARBA00023018"/>
    </source>
</evidence>
<keyword evidence="8 19" id="KW-0472">Membrane</keyword>
<evidence type="ECO:0000256" key="17">
    <source>
        <dbReference type="PIRSR" id="PIRSR601508-3"/>
    </source>
</evidence>
<dbReference type="Gene3D" id="1.10.287.70">
    <property type="match status" value="1"/>
</dbReference>
<feature type="binding site" evidence="15">
    <location>
        <position position="522"/>
    </location>
    <ligand>
        <name>L-glutamate</name>
        <dbReference type="ChEBI" id="CHEBI:29985"/>
    </ligand>
</feature>
<dbReference type="SUPFAM" id="SSF53850">
    <property type="entry name" value="Periplasmic binding protein-like II"/>
    <property type="match status" value="1"/>
</dbReference>
<dbReference type="InterPro" id="IPR001320">
    <property type="entry name" value="Iontro_rcpt_C"/>
</dbReference>
<keyword evidence="6" id="KW-0770">Synapse</keyword>
<dbReference type="Gene3D" id="3.40.190.10">
    <property type="entry name" value="Periplasmic binding protein-like II"/>
    <property type="match status" value="2"/>
</dbReference>
<evidence type="ECO:0000256" key="16">
    <source>
        <dbReference type="PIRSR" id="PIRSR601508-2"/>
    </source>
</evidence>
<evidence type="ECO:0000256" key="11">
    <source>
        <dbReference type="ARBA" id="ARBA00023257"/>
    </source>
</evidence>
<dbReference type="Proteomes" id="UP000008854">
    <property type="component" value="Unassembled WGS sequence"/>
</dbReference>
<evidence type="ECO:0000256" key="19">
    <source>
        <dbReference type="SAM" id="Phobius"/>
    </source>
</evidence>
<reference evidence="22" key="1">
    <citation type="journal article" date="2012" name="PLoS Negl. Trop. Dis.">
        <title>A systematically improved high quality genome and transcriptome of the human blood fluke Schistosoma mansoni.</title>
        <authorList>
            <person name="Protasio A.V."/>
            <person name="Tsai I.J."/>
            <person name="Babbage A."/>
            <person name="Nichol S."/>
            <person name="Hunt M."/>
            <person name="Aslett M.A."/>
            <person name="De Silva N."/>
            <person name="Velarde G.S."/>
            <person name="Anderson T.J."/>
            <person name="Clark R.C."/>
            <person name="Davidson C."/>
            <person name="Dillon G.P."/>
            <person name="Holroyd N.E."/>
            <person name="LoVerde P.T."/>
            <person name="Lloyd C."/>
            <person name="McQuillan J."/>
            <person name="Oliveira G."/>
            <person name="Otto T.D."/>
            <person name="Parker-Manuel S.J."/>
            <person name="Quail M.A."/>
            <person name="Wilson R.A."/>
            <person name="Zerlotini A."/>
            <person name="Dunne D.W."/>
            <person name="Berriman M."/>
        </authorList>
    </citation>
    <scope>NUCLEOTIDE SEQUENCE [LARGE SCALE GENOMIC DNA]</scope>
    <source>
        <strain evidence="22">Puerto Rican</strain>
    </source>
</reference>
<accession>A0A3Q0KPB7</accession>
<keyword evidence="7" id="KW-0406">Ion transport</keyword>
<evidence type="ECO:0000256" key="13">
    <source>
        <dbReference type="ARBA" id="ARBA00023303"/>
    </source>
</evidence>
<dbReference type="Pfam" id="PF10613">
    <property type="entry name" value="Lig_chan-Glu_bd"/>
    <property type="match status" value="1"/>
</dbReference>
<keyword evidence="5 19" id="KW-1133">Transmembrane helix</keyword>
<keyword evidence="9" id="KW-0675">Receptor</keyword>
<dbReference type="FunFam" id="3.40.190.10:FF:000060">
    <property type="entry name" value="Glutamate receptor ionotropic, kainate 1"/>
    <property type="match status" value="1"/>
</dbReference>
<comment type="subcellular location">
    <subcellularLocation>
        <location evidence="14">Postsynaptic cell membrane</location>
        <topology evidence="14">Multi-pass membrane protein</topology>
    </subcellularLocation>
</comment>
<feature type="domain" description="Ionotropic glutamate receptor C-terminal" evidence="20">
    <location>
        <begin position="430"/>
        <end position="804"/>
    </location>
</feature>
<dbReference type="GO" id="GO:0045211">
    <property type="term" value="C:postsynaptic membrane"/>
    <property type="evidence" value="ECO:0007669"/>
    <property type="project" value="UniProtKB-SubCell"/>
</dbReference>
<evidence type="ECO:0000259" key="21">
    <source>
        <dbReference type="SMART" id="SM00918"/>
    </source>
</evidence>
<dbReference type="FunFam" id="3.40.190.10:FF:000024">
    <property type="entry name" value="Glutamate receptor, ionotropic, delta 1"/>
    <property type="match status" value="1"/>
</dbReference>
<evidence type="ECO:0000256" key="1">
    <source>
        <dbReference type="ARBA" id="ARBA00022448"/>
    </source>
</evidence>
<dbReference type="InterPro" id="IPR015683">
    <property type="entry name" value="Ionotropic_Glu_rcpt"/>
</dbReference>
<evidence type="ECO:0000256" key="15">
    <source>
        <dbReference type="PIRSR" id="PIRSR601508-1"/>
    </source>
</evidence>
<proteinExistence type="predicted"/>
<sequence>MIFYTTSIIFIQLSCIYSQTYESTQLIIGALIKKDDVAQEICFKKSIQAANKLLQQHDSTNHRFQLIPIIETIDGDDSFEATRKACQLIERQVIAIYGPSTPYASSAVQALCNQFGIPHLQIDWGYHQTSRGYALNVHPHYLAFGQALYDYVQKAEYWDTVAVIYSREESLLKFDYLLRTFDQPLILRKWDVSNDNQKYVIKQFKITQTHFRFIVDIPFWEIQEFLTLANAYNMTSQYYSYVFTDWDVQLVDPKAFESVQGANITTFTILHPMNEDSGYGVAALLDEIRVTALQDKRFTRSSTSRRISPTHSALLYDGLSLLAMGVLSSSRSTNILPPVGLSCSVNRVWNPGLTLINDIKAVHPTSFRGLTGPFQFDGHGWRSNAHLIILELSRNGFQEYGHWNMDKGLVVTKNFSLTKQEYQSELKGKVLRITTQEEKPYMMYKGKTLPGQPKSTDPKDWEGFCISLLNYISEDLQFTYTINLVPDSTYGNMKIVDGVETWDGMVQELRTRRADLAVGSFTITYDRERVIDFTTPFMYLGISIIYKRPEDKESHLFSFLTPLSPPVWGYILAALIMVSLVLFVVARFSPYEWKVKHPCIVDSDVVENNFNVSNSLWFTFGSLMQKGSDILPHATSTRIIAGFWWFFTLIVISSYTANLAAFLTVARMVAPIENAEDLAKQTKIKYGSIQGGSTTAFFEESNFSTYKRMWQFMSSQKGLLMNNTVEAIKRVKREEYAFLLESTMNEYYTQRDCELMQVGGLLDSKGYGIGLPEGSKYRDPISETILKLQKSQVLEQLKFYWWRKHDIEKPCDTSPTKSSDANSLGVEKVGGCFVMLLIGMVVSLLVGLLEFVCNAYRRVATKKHSLHEEIARDFRFSMACSSVRSQAAEDAMRLPPPPSLNCLSSGEGEQKKSFSASLAYAPCLPAPVSVPVMNENHIDKEVLQSLNQSLSSRGMLTESKHTPVVGDSEKKATPSMSYTRAQDYNCQTIEFPKVYSDSRLVEQNTLDDIETSHDLTIQPQRDRTHLPYFSPDDSEYPQRQHIIHSSRLSEQIDSFDREPVTEEWRIGPAPILASTSPNVVFRLGHATIQTGSAEQESRTSDNWSGPGKTHTGSQHDVQLKKVSC</sequence>
<feature type="region of interest" description="Disordered" evidence="18">
    <location>
        <begin position="1090"/>
        <end position="1124"/>
    </location>
</feature>
<dbReference type="FunFam" id="1.10.287.70:FF:000010">
    <property type="entry name" value="Putative glutamate receptor ionotropic kainate 1"/>
    <property type="match status" value="1"/>
</dbReference>
<feature type="transmembrane region" description="Helical" evidence="19">
    <location>
        <begin position="643"/>
        <end position="666"/>
    </location>
</feature>
<feature type="domain" description="Ionotropic glutamate receptor L-glutamate and glycine-binding" evidence="21">
    <location>
        <begin position="440"/>
        <end position="511"/>
    </location>
</feature>
<dbReference type="SMART" id="SM00079">
    <property type="entry name" value="PBPe"/>
    <property type="match status" value="1"/>
</dbReference>
<evidence type="ECO:0000259" key="20">
    <source>
        <dbReference type="SMART" id="SM00079"/>
    </source>
</evidence>
<evidence type="ECO:0000256" key="10">
    <source>
        <dbReference type="ARBA" id="ARBA00023180"/>
    </source>
</evidence>
<evidence type="ECO:0000256" key="7">
    <source>
        <dbReference type="ARBA" id="ARBA00023065"/>
    </source>
</evidence>
<dbReference type="WBParaSite" id="Smp_147430.1">
    <property type="protein sequence ID" value="Smp_147430.1"/>
    <property type="gene ID" value="Smp_147430"/>
</dbReference>
<keyword evidence="10" id="KW-0325">Glycoprotein</keyword>
<feature type="binding site" evidence="15">
    <location>
        <position position="694"/>
    </location>
    <ligand>
        <name>L-glutamate</name>
        <dbReference type="ChEBI" id="CHEBI:29985"/>
    </ligand>
</feature>
<dbReference type="SMART" id="SM00918">
    <property type="entry name" value="Lig_chan-Glu_bd"/>
    <property type="match status" value="1"/>
</dbReference>
<reference evidence="23" key="2">
    <citation type="submission" date="2018-12" db="UniProtKB">
        <authorList>
            <consortium name="WormBaseParasite"/>
        </authorList>
    </citation>
    <scope>IDENTIFICATION</scope>
    <source>
        <strain evidence="23 24">Puerto Rican</strain>
    </source>
</reference>
<keyword evidence="3 19" id="KW-0812">Transmembrane</keyword>
<accession>A0A5K4ES97</accession>
<dbReference type="Pfam" id="PF00060">
    <property type="entry name" value="Lig_chan"/>
    <property type="match status" value="1"/>
</dbReference>
<dbReference type="Pfam" id="PF01094">
    <property type="entry name" value="ANF_receptor"/>
    <property type="match status" value="1"/>
</dbReference>
<keyword evidence="17" id="KW-1015">Disulfide bond</keyword>
<keyword evidence="2" id="KW-1003">Cell membrane</keyword>
<dbReference type="STRING" id="6183.A0A3Q0KPB7"/>
<dbReference type="PRINTS" id="PR00177">
    <property type="entry name" value="NMDARECEPTOR"/>
</dbReference>
<feature type="transmembrane region" description="Helical" evidence="19">
    <location>
        <begin position="833"/>
        <end position="853"/>
    </location>
</feature>
<feature type="binding site" evidence="15">
    <location>
        <position position="693"/>
    </location>
    <ligand>
        <name>L-glutamate</name>
        <dbReference type="ChEBI" id="CHEBI:29985"/>
    </ligand>
</feature>
<evidence type="ECO:0000313" key="24">
    <source>
        <dbReference type="WBParaSite" id="Smp_147430.2"/>
    </source>
</evidence>
<keyword evidence="4" id="KW-0732">Signal</keyword>
<evidence type="ECO:0000256" key="8">
    <source>
        <dbReference type="ARBA" id="ARBA00023136"/>
    </source>
</evidence>
<keyword evidence="12" id="KW-1071">Ligand-gated ion channel</keyword>